<dbReference type="Pfam" id="PF01381">
    <property type="entry name" value="HTH_3"/>
    <property type="match status" value="1"/>
</dbReference>
<organism evidence="2 3">
    <name type="scientific">Candidatus Falkowbacteria bacterium CG1_02_41_21</name>
    <dbReference type="NCBI Taxonomy" id="1805147"/>
    <lineage>
        <taxon>Bacteria</taxon>
        <taxon>Candidatus Falkowiibacteriota</taxon>
    </lineage>
</organism>
<dbReference type="EMBL" id="MNUV01000046">
    <property type="protein sequence ID" value="OIO07226.1"/>
    <property type="molecule type" value="Genomic_DNA"/>
</dbReference>
<dbReference type="Proteomes" id="UP000182860">
    <property type="component" value="Unassembled WGS sequence"/>
</dbReference>
<proteinExistence type="predicted"/>
<gene>
    <name evidence="2" type="ORF">AUJ35_02460</name>
</gene>
<dbReference type="GO" id="GO:0003677">
    <property type="term" value="F:DNA binding"/>
    <property type="evidence" value="ECO:0007669"/>
    <property type="project" value="InterPro"/>
</dbReference>
<evidence type="ECO:0000313" key="3">
    <source>
        <dbReference type="Proteomes" id="UP000182860"/>
    </source>
</evidence>
<name>A0A1J4T612_9BACT</name>
<evidence type="ECO:0000313" key="2">
    <source>
        <dbReference type="EMBL" id="OIO07226.1"/>
    </source>
</evidence>
<protein>
    <recommendedName>
        <fullName evidence="1">HTH cro/C1-type domain-containing protein</fullName>
    </recommendedName>
</protein>
<dbReference type="SMART" id="SM00530">
    <property type="entry name" value="HTH_XRE"/>
    <property type="match status" value="1"/>
</dbReference>
<accession>A0A1J4T612</accession>
<comment type="caution">
    <text evidence="2">The sequence shown here is derived from an EMBL/GenBank/DDBJ whole genome shotgun (WGS) entry which is preliminary data.</text>
</comment>
<dbReference type="Gene3D" id="1.10.260.40">
    <property type="entry name" value="lambda repressor-like DNA-binding domains"/>
    <property type="match status" value="1"/>
</dbReference>
<sequence length="136" mass="15434">MKNISKKKLTIDSMAEARADKKFLSYSQDAATRIKLGIEIYNTRTSQGMSQQKLARITKTTQKMISNIESGSVDIRFNTLNKIKVALNFQVANWSRIYNFAVPVKFYWVGASVNKKDNTNINKKTSFVVSTEISLN</sequence>
<evidence type="ECO:0000259" key="1">
    <source>
        <dbReference type="PROSITE" id="PS50943"/>
    </source>
</evidence>
<feature type="domain" description="HTH cro/C1-type" evidence="1">
    <location>
        <begin position="40"/>
        <end position="94"/>
    </location>
</feature>
<reference evidence="2 3" key="1">
    <citation type="journal article" date="2016" name="Environ. Microbiol.">
        <title>Genomic resolution of a cold subsurface aquifer community provides metabolic insights for novel microbes adapted to high CO concentrations.</title>
        <authorList>
            <person name="Probst A.J."/>
            <person name="Castelle C.J."/>
            <person name="Singh A."/>
            <person name="Brown C.T."/>
            <person name="Anantharaman K."/>
            <person name="Sharon I."/>
            <person name="Hug L.A."/>
            <person name="Burstein D."/>
            <person name="Emerson J.B."/>
            <person name="Thomas B.C."/>
            <person name="Banfield J.F."/>
        </authorList>
    </citation>
    <scope>NUCLEOTIDE SEQUENCE [LARGE SCALE GENOMIC DNA]</scope>
    <source>
        <strain evidence="2">CG1_02_41_21</strain>
    </source>
</reference>
<dbReference type="CDD" id="cd00093">
    <property type="entry name" value="HTH_XRE"/>
    <property type="match status" value="1"/>
</dbReference>
<dbReference type="InterPro" id="IPR001387">
    <property type="entry name" value="Cro/C1-type_HTH"/>
</dbReference>
<dbReference type="SUPFAM" id="SSF47413">
    <property type="entry name" value="lambda repressor-like DNA-binding domains"/>
    <property type="match status" value="1"/>
</dbReference>
<dbReference type="PROSITE" id="PS50943">
    <property type="entry name" value="HTH_CROC1"/>
    <property type="match status" value="1"/>
</dbReference>
<dbReference type="AlphaFoldDB" id="A0A1J4T612"/>
<dbReference type="InterPro" id="IPR010982">
    <property type="entry name" value="Lambda_DNA-bd_dom_sf"/>
</dbReference>